<proteinExistence type="predicted"/>
<name>A0A0W1ALL2_9GAMM</name>
<organism evidence="1 2">
    <name type="scientific">Legionella worsleiensis</name>
    <dbReference type="NCBI Taxonomy" id="45076"/>
    <lineage>
        <taxon>Bacteria</taxon>
        <taxon>Pseudomonadati</taxon>
        <taxon>Pseudomonadota</taxon>
        <taxon>Gammaproteobacteria</taxon>
        <taxon>Legionellales</taxon>
        <taxon>Legionellaceae</taxon>
        <taxon>Legionella</taxon>
    </lineage>
</organism>
<comment type="caution">
    <text evidence="1">The sequence shown here is derived from an EMBL/GenBank/DDBJ whole genome shotgun (WGS) entry which is preliminary data.</text>
</comment>
<dbReference type="Proteomes" id="UP000054662">
    <property type="component" value="Unassembled WGS sequence"/>
</dbReference>
<evidence type="ECO:0000313" key="2">
    <source>
        <dbReference type="Proteomes" id="UP000054662"/>
    </source>
</evidence>
<keyword evidence="2" id="KW-1185">Reference proteome</keyword>
<dbReference type="RefSeq" id="WP_058491564.1">
    <property type="nucleotide sequence ID" value="NZ_CBCRUR010000013.1"/>
</dbReference>
<gene>
    <name evidence="1" type="ORF">Lwor_0008</name>
</gene>
<dbReference type="SUPFAM" id="SSF54236">
    <property type="entry name" value="Ubiquitin-like"/>
    <property type="match status" value="1"/>
</dbReference>
<dbReference type="AlphaFoldDB" id="A0A0W1ALL2"/>
<sequence>MQIRILPVEGKELIIDVENANTTCSELKQLIEAQHRIDRATIGIIFCGLEWQDQLTFKEHMRLAAQNGNARDANIQLGSETVLHLCKKRVIKDNTEFNSFDPVLMMVLRTKLDCLVSDLAQANRPKLEANDNVALYLIHKLNTAYKTLNCSKSSWQESKKIFYESCSEAINEAKLGLLNNLDWQDKLANFLKTIANILFSIIPVYGSNSFFTLKKPQTVQVVEDAEHDITRTIYPTQN</sequence>
<evidence type="ECO:0000313" key="1">
    <source>
        <dbReference type="EMBL" id="KTD82088.1"/>
    </source>
</evidence>
<dbReference type="EMBL" id="LNZC01000001">
    <property type="protein sequence ID" value="KTD82088.1"/>
    <property type="molecule type" value="Genomic_DNA"/>
</dbReference>
<reference evidence="1 2" key="1">
    <citation type="submission" date="2015-11" db="EMBL/GenBank/DDBJ databases">
        <title>Genomic analysis of 38 Legionella species identifies large and diverse effector repertoires.</title>
        <authorList>
            <person name="Burstein D."/>
            <person name="Amaro F."/>
            <person name="Zusman T."/>
            <person name="Lifshitz Z."/>
            <person name="Cohen O."/>
            <person name="Gilbert J.A."/>
            <person name="Pupko T."/>
            <person name="Shuman H.A."/>
            <person name="Segal G."/>
        </authorList>
    </citation>
    <scope>NUCLEOTIDE SEQUENCE [LARGE SCALE GENOMIC DNA]</scope>
    <source>
        <strain evidence="1 2">ATCC 49508</strain>
    </source>
</reference>
<dbReference type="InterPro" id="IPR029071">
    <property type="entry name" value="Ubiquitin-like_domsf"/>
</dbReference>
<dbReference type="Gene3D" id="3.10.20.90">
    <property type="entry name" value="Phosphatidylinositol 3-kinase Catalytic Subunit, Chain A, domain 1"/>
    <property type="match status" value="1"/>
</dbReference>
<accession>A0A0W1ALL2</accession>
<protein>
    <submittedName>
        <fullName evidence="1">Substrate of the Dot/Icm secretion system</fullName>
    </submittedName>
</protein>
<dbReference type="PATRIC" id="fig|45076.6.peg.9"/>